<dbReference type="AlphaFoldDB" id="A0ABD3DQZ5"/>
<dbReference type="EMBL" id="JAVIJP010000015">
    <property type="protein sequence ID" value="KAL3644131.1"/>
    <property type="molecule type" value="Genomic_DNA"/>
</dbReference>
<name>A0ABD3DQZ5_9LAMI</name>
<comment type="caution">
    <text evidence="1">The sequence shown here is derived from an EMBL/GenBank/DDBJ whole genome shotgun (WGS) entry which is preliminary data.</text>
</comment>
<proteinExistence type="predicted"/>
<organism evidence="1 2">
    <name type="scientific">Castilleja foliolosa</name>
    <dbReference type="NCBI Taxonomy" id="1961234"/>
    <lineage>
        <taxon>Eukaryota</taxon>
        <taxon>Viridiplantae</taxon>
        <taxon>Streptophyta</taxon>
        <taxon>Embryophyta</taxon>
        <taxon>Tracheophyta</taxon>
        <taxon>Spermatophyta</taxon>
        <taxon>Magnoliopsida</taxon>
        <taxon>eudicotyledons</taxon>
        <taxon>Gunneridae</taxon>
        <taxon>Pentapetalae</taxon>
        <taxon>asterids</taxon>
        <taxon>lamiids</taxon>
        <taxon>Lamiales</taxon>
        <taxon>Orobanchaceae</taxon>
        <taxon>Pedicularideae</taxon>
        <taxon>Castillejinae</taxon>
        <taxon>Castilleja</taxon>
    </lineage>
</organism>
<gene>
    <name evidence="1" type="ORF">CASFOL_012063</name>
</gene>
<reference evidence="2" key="1">
    <citation type="journal article" date="2024" name="IScience">
        <title>Strigolactones Initiate the Formation of Haustorium-like Structures in Castilleja.</title>
        <authorList>
            <person name="Buerger M."/>
            <person name="Peterson D."/>
            <person name="Chory J."/>
        </authorList>
    </citation>
    <scope>NUCLEOTIDE SEQUENCE [LARGE SCALE GENOMIC DNA]</scope>
</reference>
<keyword evidence="2" id="KW-1185">Reference proteome</keyword>
<evidence type="ECO:0008006" key="3">
    <source>
        <dbReference type="Google" id="ProtNLM"/>
    </source>
</evidence>
<evidence type="ECO:0000313" key="2">
    <source>
        <dbReference type="Proteomes" id="UP001632038"/>
    </source>
</evidence>
<evidence type="ECO:0000313" key="1">
    <source>
        <dbReference type="EMBL" id="KAL3644131.1"/>
    </source>
</evidence>
<protein>
    <recommendedName>
        <fullName evidence="3">Ribosomal protein S15</fullName>
    </recommendedName>
</protein>
<dbReference type="Proteomes" id="UP001632038">
    <property type="component" value="Unassembled WGS sequence"/>
</dbReference>
<sequence>MTIEAVRLVEKLQRSEKVGQVDKAIRKKRCKRKVRIQLRRPISALQELFDSCKHVFKGPSTRGGHGTGRTGYL</sequence>
<accession>A0ABD3DQZ5</accession>